<evidence type="ECO:0000313" key="1">
    <source>
        <dbReference type="EMBL" id="NMH94457.1"/>
    </source>
</evidence>
<protein>
    <submittedName>
        <fullName evidence="1">Uncharacterized protein</fullName>
    </submittedName>
</protein>
<keyword evidence="2" id="KW-1185">Reference proteome</keyword>
<dbReference type="Proteomes" id="UP000586918">
    <property type="component" value="Unassembled WGS sequence"/>
</dbReference>
<comment type="caution">
    <text evidence="1">The sequence shown here is derived from an EMBL/GenBank/DDBJ whole genome shotgun (WGS) entry which is preliminary data.</text>
</comment>
<dbReference type="EMBL" id="JAAXKZ010000112">
    <property type="protein sequence ID" value="NMH94457.1"/>
    <property type="molecule type" value="Genomic_DNA"/>
</dbReference>
<reference evidence="1 2" key="1">
    <citation type="submission" date="2020-04" db="EMBL/GenBank/DDBJ databases">
        <authorList>
            <person name="Klaysubun C."/>
            <person name="Duangmal K."/>
            <person name="Lipun K."/>
        </authorList>
    </citation>
    <scope>NUCLEOTIDE SEQUENCE [LARGE SCALE GENOMIC DNA]</scope>
    <source>
        <strain evidence="1 2">DSM 45300</strain>
    </source>
</reference>
<sequence>MKVTFFPRETGGSVAVIDRDDGVRLRLWSYDRKSTVPHDLAHLVTERAFGLRHGLWGSIADGAMFDSMDVVSGRLRHDSHRRSASLRKANRRELGLSELLTGVVHQGLRQNEATLARALNQTWGALREGPCPYTSTQAHAAVAELAALADRWTATSPVQGLTLSWTHRRRAGPDRHRVRPP</sequence>
<gene>
    <name evidence="1" type="ORF">HF519_23345</name>
</gene>
<proteinExistence type="predicted"/>
<dbReference type="AlphaFoldDB" id="A0A848DNT1"/>
<dbReference type="RefSeq" id="WP_169415142.1">
    <property type="nucleotide sequence ID" value="NZ_JAAXKZ010000112.1"/>
</dbReference>
<accession>A0A848DNT1</accession>
<name>A0A848DNT1_9PSEU</name>
<evidence type="ECO:0000313" key="2">
    <source>
        <dbReference type="Proteomes" id="UP000586918"/>
    </source>
</evidence>
<organism evidence="1 2">
    <name type="scientific">Pseudonocardia bannensis</name>
    <dbReference type="NCBI Taxonomy" id="630973"/>
    <lineage>
        <taxon>Bacteria</taxon>
        <taxon>Bacillati</taxon>
        <taxon>Actinomycetota</taxon>
        <taxon>Actinomycetes</taxon>
        <taxon>Pseudonocardiales</taxon>
        <taxon>Pseudonocardiaceae</taxon>
        <taxon>Pseudonocardia</taxon>
    </lineage>
</organism>